<protein>
    <submittedName>
        <fullName evidence="1">Uncharacterized protein</fullName>
    </submittedName>
</protein>
<sequence>MSETGPPSNYDDVIRSSDRFREYFVTLRSDQLDIRKLFETVSERLRKTQGIGETHPLCDESNKLRQGHRVIYRKSQHNAGLCARFVKSFGTVLVPLSFLEAISVHLEAAKEHTVDFNEILKEVEVFPLKVGSALWETSEPVGFFERVLVWIEGPF</sequence>
<dbReference type="EMBL" id="ML122316">
    <property type="protein sequence ID" value="RPD53769.1"/>
    <property type="molecule type" value="Genomic_DNA"/>
</dbReference>
<organism evidence="1 2">
    <name type="scientific">Lentinus tigrinus ALCF2SS1-6</name>
    <dbReference type="NCBI Taxonomy" id="1328759"/>
    <lineage>
        <taxon>Eukaryota</taxon>
        <taxon>Fungi</taxon>
        <taxon>Dikarya</taxon>
        <taxon>Basidiomycota</taxon>
        <taxon>Agaricomycotina</taxon>
        <taxon>Agaricomycetes</taxon>
        <taxon>Polyporales</taxon>
        <taxon>Polyporaceae</taxon>
        <taxon>Lentinus</taxon>
    </lineage>
</organism>
<dbReference type="OrthoDB" id="2771500at2759"/>
<dbReference type="Proteomes" id="UP000313359">
    <property type="component" value="Unassembled WGS sequence"/>
</dbReference>
<accession>A0A5C2RS74</accession>
<dbReference type="AlphaFoldDB" id="A0A5C2RS74"/>
<proteinExistence type="predicted"/>
<reference evidence="1" key="1">
    <citation type="journal article" date="2018" name="Genome Biol. Evol.">
        <title>Genomics and development of Lentinus tigrinus, a white-rot wood-decaying mushroom with dimorphic fruiting bodies.</title>
        <authorList>
            <person name="Wu B."/>
            <person name="Xu Z."/>
            <person name="Knudson A."/>
            <person name="Carlson A."/>
            <person name="Chen N."/>
            <person name="Kovaka S."/>
            <person name="LaButti K."/>
            <person name="Lipzen A."/>
            <person name="Pennachio C."/>
            <person name="Riley R."/>
            <person name="Schakwitz W."/>
            <person name="Umezawa K."/>
            <person name="Ohm R.A."/>
            <person name="Grigoriev I.V."/>
            <person name="Nagy L.G."/>
            <person name="Gibbons J."/>
            <person name="Hibbett D."/>
        </authorList>
    </citation>
    <scope>NUCLEOTIDE SEQUENCE [LARGE SCALE GENOMIC DNA]</scope>
    <source>
        <strain evidence="1">ALCF2SS1-6</strain>
    </source>
</reference>
<evidence type="ECO:0000313" key="1">
    <source>
        <dbReference type="EMBL" id="RPD53769.1"/>
    </source>
</evidence>
<name>A0A5C2RS74_9APHY</name>
<evidence type="ECO:0000313" key="2">
    <source>
        <dbReference type="Proteomes" id="UP000313359"/>
    </source>
</evidence>
<gene>
    <name evidence="1" type="ORF">L227DRAFT_616763</name>
</gene>
<keyword evidence="2" id="KW-1185">Reference proteome</keyword>